<dbReference type="InterPro" id="IPR019195">
    <property type="entry name" value="ABC_ATPase_put"/>
</dbReference>
<accession>A0A523UTY7</accession>
<dbReference type="Proteomes" id="UP000315525">
    <property type="component" value="Unassembled WGS sequence"/>
</dbReference>
<dbReference type="Pfam" id="PF20446">
    <property type="entry name" value="ABC_N"/>
    <property type="match status" value="1"/>
</dbReference>
<feature type="domain" description="ATPase of the ABC class N-terminal" evidence="2">
    <location>
        <begin position="1"/>
        <end position="162"/>
    </location>
</feature>
<protein>
    <submittedName>
        <fullName evidence="4">ATPase</fullName>
    </submittedName>
</protein>
<comment type="caution">
    <text evidence="4">The sequence shown here is derived from an EMBL/GenBank/DDBJ whole genome shotgun (WGS) entry which is preliminary data.</text>
</comment>
<feature type="domain" description="ATPase of the ABC class C-terminal" evidence="1">
    <location>
        <begin position="167"/>
        <end position="450"/>
    </location>
</feature>
<organism evidence="4 5">
    <name type="scientific">candidate division TA06 bacterium</name>
    <dbReference type="NCBI Taxonomy" id="2250710"/>
    <lineage>
        <taxon>Bacteria</taxon>
        <taxon>Bacteria division TA06</taxon>
    </lineage>
</organism>
<evidence type="ECO:0000259" key="2">
    <source>
        <dbReference type="Pfam" id="PF20446"/>
    </source>
</evidence>
<evidence type="ECO:0000313" key="5">
    <source>
        <dbReference type="Proteomes" id="UP000315525"/>
    </source>
</evidence>
<dbReference type="InterPro" id="IPR049069">
    <property type="entry name" value="MRB1590-like_C"/>
</dbReference>
<evidence type="ECO:0000313" key="4">
    <source>
        <dbReference type="EMBL" id="TET45751.1"/>
    </source>
</evidence>
<dbReference type="SUPFAM" id="SSF52540">
    <property type="entry name" value="P-loop containing nucleoside triphosphate hydrolases"/>
    <property type="match status" value="1"/>
</dbReference>
<dbReference type="PANTHER" id="PTHR38149">
    <property type="entry name" value="ATPASE"/>
    <property type="match status" value="1"/>
</dbReference>
<proteinExistence type="predicted"/>
<dbReference type="InterPro" id="IPR046833">
    <property type="entry name" value="ABC_N"/>
</dbReference>
<evidence type="ECO:0000259" key="3">
    <source>
        <dbReference type="Pfam" id="PF21117"/>
    </source>
</evidence>
<dbReference type="Pfam" id="PF21117">
    <property type="entry name" value="MRB1590_C"/>
    <property type="match status" value="1"/>
</dbReference>
<feature type="domain" description="MRB1590-like C-terminal" evidence="3">
    <location>
        <begin position="467"/>
        <end position="569"/>
    </location>
</feature>
<dbReference type="AlphaFoldDB" id="A0A523UTY7"/>
<gene>
    <name evidence="4" type="ORF">E3J62_06155</name>
</gene>
<dbReference type="EMBL" id="SOJN01000075">
    <property type="protein sequence ID" value="TET45751.1"/>
    <property type="molecule type" value="Genomic_DNA"/>
</dbReference>
<dbReference type="Pfam" id="PF09818">
    <property type="entry name" value="ABC_ATPase"/>
    <property type="match status" value="1"/>
</dbReference>
<dbReference type="InterPro" id="IPR046834">
    <property type="entry name" value="ABC_ATPase_C"/>
</dbReference>
<dbReference type="InterPro" id="IPR027417">
    <property type="entry name" value="P-loop_NTPase"/>
</dbReference>
<sequence>MESLQRKLRRIDGRGYKAYKEIRGVYQFQGYTLFVDHVQGDPFAAPSRVRVRVKQQVAKFSPELFKNRSRRIGVEDYLVRAFSNAIDAVARGHRGSGKSGMVSIASCGQEILERSAVVVNGEFVEVRFLVGLPARGRMVLGKQAEEVFFQEIPLIVSRSLLHENTDRDRLSRQVDVCEDADFIRSSLVEKGYVCFIANDSILPRKTGIDDRPMNLSKAVPILSPESLSMTFDRPNSGTITGMAIPEGVTLIVGGGYHGKSTLLRAIERGVYNHILEDGREFAITDVNTVKVRAEDGRRVEKVDISAFLANLPTGIDTRSFSSDDASGSTSQAASIVEGMEVGAKLLLMDEDTCATNFMIRDRRMQELISKDKEPITPFLDRVRELYSQFGVSSILVLGGSGDYFDVADTVISMDTYQPRDVTSEAKEIAARYGTQRAREVGNSFSKITQRAPLRHSFNPRRGKREVKIDTKSMNEISFGTTRIDLLCVEQLVDVGQARAIGDAIHYMSRKYADGSHSMLEIVEMVSRDIEKSGLDVLSPFRDEVYGDYALPRKFEIAAAINRMRTLTVKQLM</sequence>
<dbReference type="PANTHER" id="PTHR38149:SF1">
    <property type="entry name" value="ATPASE"/>
    <property type="match status" value="1"/>
</dbReference>
<evidence type="ECO:0000259" key="1">
    <source>
        <dbReference type="Pfam" id="PF09818"/>
    </source>
</evidence>
<name>A0A523UTY7_UNCT6</name>
<reference evidence="4 5" key="1">
    <citation type="submission" date="2019-03" db="EMBL/GenBank/DDBJ databases">
        <title>Metabolic potential of uncultured bacteria and archaea associated with petroleum seepage in deep-sea sediments.</title>
        <authorList>
            <person name="Dong X."/>
            <person name="Hubert C."/>
        </authorList>
    </citation>
    <scope>NUCLEOTIDE SEQUENCE [LARGE SCALE GENOMIC DNA]</scope>
    <source>
        <strain evidence="4">E44_bin18</strain>
    </source>
</reference>